<sequence>MNRFNLDERDLLNGTQRLRQAQIPQISTTATATANLDPNLHAHVDAQYFGTRTLSTSPPALALQPAPNITTVNTNINFYPNIQSRPPVHGHQYTPGGLSLDIFPTSPYEAAEVAAKEERRRRNTAASARFRQKKKQKEEALESRMANVQGRNAELEERVHQLEMENRWLKELITEKNKKPASNYEGGPHDEHDDDQDDDPRRLRTERATNGRSVRSTTSLTSATDDGESSQ</sequence>
<dbReference type="EMBL" id="LGRB01000005">
    <property type="protein sequence ID" value="OCT54262.1"/>
    <property type="molecule type" value="Genomic_DNA"/>
</dbReference>
<dbReference type="InterPro" id="IPR004827">
    <property type="entry name" value="bZIP"/>
</dbReference>
<dbReference type="Gene3D" id="1.20.5.170">
    <property type="match status" value="1"/>
</dbReference>
<reference evidence="9" key="1">
    <citation type="submission" date="2015-07" db="EMBL/GenBank/DDBJ databases">
        <authorList>
            <person name="Teixeira M.M."/>
            <person name="Souza R.C."/>
            <person name="Almeida L.G."/>
            <person name="Vicente V.A."/>
            <person name="de Hoog S."/>
            <person name="Bocca A.L."/>
            <person name="de Almeida S.R."/>
            <person name="Vasconcelos A.T."/>
            <person name="Felipe M.S."/>
        </authorList>
    </citation>
    <scope>NUCLEOTIDE SEQUENCE [LARGE SCALE GENOMIC DNA]</scope>
    <source>
        <strain evidence="9">KSF</strain>
    </source>
</reference>
<keyword evidence="4" id="KW-0804">Transcription</keyword>
<evidence type="ECO:0000256" key="3">
    <source>
        <dbReference type="ARBA" id="ARBA00023125"/>
    </source>
</evidence>
<evidence type="ECO:0000313" key="8">
    <source>
        <dbReference type="EMBL" id="OCT54262.1"/>
    </source>
</evidence>
<dbReference type="PROSITE" id="PS50217">
    <property type="entry name" value="BZIP"/>
    <property type="match status" value="1"/>
</dbReference>
<name>A0A1C1D0I4_9EURO</name>
<evidence type="ECO:0000256" key="2">
    <source>
        <dbReference type="ARBA" id="ARBA00023015"/>
    </source>
</evidence>
<dbReference type="GO" id="GO:0001228">
    <property type="term" value="F:DNA-binding transcription activator activity, RNA polymerase II-specific"/>
    <property type="evidence" value="ECO:0007669"/>
    <property type="project" value="TreeGrafter"/>
</dbReference>
<keyword evidence="9" id="KW-1185">Reference proteome</keyword>
<dbReference type="AlphaFoldDB" id="A0A1C1D0I4"/>
<feature type="domain" description="BZIP" evidence="7">
    <location>
        <begin position="116"/>
        <end position="176"/>
    </location>
</feature>
<evidence type="ECO:0000256" key="1">
    <source>
        <dbReference type="ARBA" id="ARBA00004123"/>
    </source>
</evidence>
<proteinExistence type="predicted"/>
<feature type="compositionally biased region" description="Basic and acidic residues" evidence="6">
    <location>
        <begin position="199"/>
        <end position="209"/>
    </location>
</feature>
<dbReference type="SUPFAM" id="SSF57959">
    <property type="entry name" value="Leucine zipper domain"/>
    <property type="match status" value="1"/>
</dbReference>
<accession>A0A1C1D0I4</accession>
<gene>
    <name evidence="8" type="ORF">CLCR_00327</name>
</gene>
<evidence type="ECO:0000313" key="9">
    <source>
        <dbReference type="Proteomes" id="UP000094526"/>
    </source>
</evidence>
<dbReference type="Pfam" id="PF07716">
    <property type="entry name" value="bZIP_2"/>
    <property type="match status" value="1"/>
</dbReference>
<dbReference type="STRING" id="86049.A0A1C1D0I4"/>
<dbReference type="SMART" id="SM00338">
    <property type="entry name" value="BRLZ"/>
    <property type="match status" value="1"/>
</dbReference>
<dbReference type="GO" id="GO:0000977">
    <property type="term" value="F:RNA polymerase II transcription regulatory region sequence-specific DNA binding"/>
    <property type="evidence" value="ECO:0007669"/>
    <property type="project" value="TreeGrafter"/>
</dbReference>
<organism evidence="8 9">
    <name type="scientific">Cladophialophora carrionii</name>
    <dbReference type="NCBI Taxonomy" id="86049"/>
    <lineage>
        <taxon>Eukaryota</taxon>
        <taxon>Fungi</taxon>
        <taxon>Dikarya</taxon>
        <taxon>Ascomycota</taxon>
        <taxon>Pezizomycotina</taxon>
        <taxon>Eurotiomycetes</taxon>
        <taxon>Chaetothyriomycetidae</taxon>
        <taxon>Chaetothyriales</taxon>
        <taxon>Herpotrichiellaceae</taxon>
        <taxon>Cladophialophora</taxon>
    </lineage>
</organism>
<dbReference type="VEuPathDB" id="FungiDB:CLCR_00327"/>
<dbReference type="OrthoDB" id="1939598at2759"/>
<dbReference type="PANTHER" id="PTHR13044">
    <property type="entry name" value="ACTIVATING TRANSCRIPTION FACTOR ATF 4/5"/>
    <property type="match status" value="1"/>
</dbReference>
<evidence type="ECO:0000259" key="7">
    <source>
        <dbReference type="PROSITE" id="PS50217"/>
    </source>
</evidence>
<dbReference type="Proteomes" id="UP000094526">
    <property type="component" value="Unassembled WGS sequence"/>
</dbReference>
<dbReference type="CDD" id="cd14705">
    <property type="entry name" value="bZIP_Zip1"/>
    <property type="match status" value="1"/>
</dbReference>
<keyword evidence="3" id="KW-0238">DNA-binding</keyword>
<feature type="compositionally biased region" description="Polar residues" evidence="6">
    <location>
        <begin position="210"/>
        <end position="224"/>
    </location>
</feature>
<dbReference type="GO" id="GO:0005634">
    <property type="term" value="C:nucleus"/>
    <property type="evidence" value="ECO:0007669"/>
    <property type="project" value="UniProtKB-SubCell"/>
</dbReference>
<dbReference type="PANTHER" id="PTHR13044:SF14">
    <property type="entry name" value="CRYPTOCEPHAL, ISOFORM A"/>
    <property type="match status" value="1"/>
</dbReference>
<keyword evidence="5" id="KW-0539">Nucleus</keyword>
<comment type="subcellular location">
    <subcellularLocation>
        <location evidence="1">Nucleus</location>
    </subcellularLocation>
</comment>
<feature type="region of interest" description="Disordered" evidence="6">
    <location>
        <begin position="114"/>
        <end position="148"/>
    </location>
</feature>
<dbReference type="VEuPathDB" id="FungiDB:G647_10189"/>
<feature type="region of interest" description="Disordered" evidence="6">
    <location>
        <begin position="173"/>
        <end position="231"/>
    </location>
</feature>
<evidence type="ECO:0000256" key="6">
    <source>
        <dbReference type="SAM" id="MobiDB-lite"/>
    </source>
</evidence>
<dbReference type="PROSITE" id="PS00036">
    <property type="entry name" value="BZIP_BASIC"/>
    <property type="match status" value="1"/>
</dbReference>
<evidence type="ECO:0000256" key="5">
    <source>
        <dbReference type="ARBA" id="ARBA00023242"/>
    </source>
</evidence>
<comment type="caution">
    <text evidence="8">The sequence shown here is derived from an EMBL/GenBank/DDBJ whole genome shotgun (WGS) entry which is preliminary data.</text>
</comment>
<protein>
    <recommendedName>
        <fullName evidence="7">BZIP domain-containing protein</fullName>
    </recommendedName>
</protein>
<dbReference type="InterPro" id="IPR046347">
    <property type="entry name" value="bZIP_sf"/>
</dbReference>
<keyword evidence="2" id="KW-0805">Transcription regulation</keyword>
<evidence type="ECO:0000256" key="4">
    <source>
        <dbReference type="ARBA" id="ARBA00023163"/>
    </source>
</evidence>